<feature type="compositionally biased region" description="Low complexity" evidence="2">
    <location>
        <begin position="314"/>
        <end position="323"/>
    </location>
</feature>
<evidence type="ECO:0000313" key="5">
    <source>
        <dbReference type="Proteomes" id="UP000324629"/>
    </source>
</evidence>
<organism evidence="4 5">
    <name type="scientific">Paragonimus westermani</name>
    <dbReference type="NCBI Taxonomy" id="34504"/>
    <lineage>
        <taxon>Eukaryota</taxon>
        <taxon>Metazoa</taxon>
        <taxon>Spiralia</taxon>
        <taxon>Lophotrochozoa</taxon>
        <taxon>Platyhelminthes</taxon>
        <taxon>Trematoda</taxon>
        <taxon>Digenea</taxon>
        <taxon>Plagiorchiida</taxon>
        <taxon>Troglotremata</taxon>
        <taxon>Troglotrematidae</taxon>
        <taxon>Paragonimus</taxon>
    </lineage>
</organism>
<dbReference type="PANTHER" id="PTHR46557">
    <property type="entry name" value="SERINE/THREONINE-PROTEIN PHOSPHATASE 1 REGULATORY SUBUNIT 10-RELATED"/>
    <property type="match status" value="1"/>
</dbReference>
<reference evidence="4 5" key="1">
    <citation type="journal article" date="2019" name="Gigascience">
        <title>Whole-genome sequence of the oriental lung fluke Paragonimus westermani.</title>
        <authorList>
            <person name="Oey H."/>
            <person name="Zakrzewski M."/>
            <person name="Narain K."/>
            <person name="Devi K.R."/>
            <person name="Agatsuma T."/>
            <person name="Nawaratna S."/>
            <person name="Gobert G.N."/>
            <person name="Jones M.K."/>
            <person name="Ragan M.A."/>
            <person name="McManus D.P."/>
            <person name="Krause L."/>
        </authorList>
    </citation>
    <scope>NUCLEOTIDE SEQUENCE [LARGE SCALE GENOMIC DNA]</scope>
    <source>
        <strain evidence="4 5">IND2009</strain>
    </source>
</reference>
<dbReference type="PANTHER" id="PTHR46557:SF1">
    <property type="entry name" value="SERINE_THREONINE-PROTEIN PHOSPHATASE 1 REGULATORY SUBUNIT 10"/>
    <property type="match status" value="1"/>
</dbReference>
<accession>A0A5J4NFV2</accession>
<evidence type="ECO:0000259" key="3">
    <source>
        <dbReference type="PROSITE" id="PS51319"/>
    </source>
</evidence>
<dbReference type="Proteomes" id="UP000324629">
    <property type="component" value="Unassembled WGS sequence"/>
</dbReference>
<feature type="compositionally biased region" description="Basic and acidic residues" evidence="2">
    <location>
        <begin position="234"/>
        <end position="262"/>
    </location>
</feature>
<evidence type="ECO:0000256" key="1">
    <source>
        <dbReference type="PROSITE-ProRule" id="PRU00649"/>
    </source>
</evidence>
<dbReference type="GO" id="GO:0005634">
    <property type="term" value="C:nucleus"/>
    <property type="evidence" value="ECO:0007669"/>
    <property type="project" value="UniProtKB-SubCell"/>
</dbReference>
<comment type="caution">
    <text evidence="4">The sequence shown here is derived from an EMBL/GenBank/DDBJ whole genome shotgun (WGS) entry which is preliminary data.</text>
</comment>
<dbReference type="Pfam" id="PF08711">
    <property type="entry name" value="Med26"/>
    <property type="match status" value="1"/>
</dbReference>
<feature type="region of interest" description="Disordered" evidence="2">
    <location>
        <begin position="234"/>
        <end position="328"/>
    </location>
</feature>
<dbReference type="SUPFAM" id="SSF47676">
    <property type="entry name" value="Conserved domain common to transcription factors TFIIS, elongin A, CRSP70"/>
    <property type="match status" value="1"/>
</dbReference>
<dbReference type="GO" id="GO:0072357">
    <property type="term" value="C:PTW/PP1 phosphatase complex"/>
    <property type="evidence" value="ECO:0007669"/>
    <property type="project" value="TreeGrafter"/>
</dbReference>
<dbReference type="GO" id="GO:0000785">
    <property type="term" value="C:chromatin"/>
    <property type="evidence" value="ECO:0007669"/>
    <property type="project" value="TreeGrafter"/>
</dbReference>
<name>A0A5J4NFV2_9TREM</name>
<protein>
    <recommendedName>
        <fullName evidence="3">TFIIS N-terminal domain-containing protein</fullName>
    </recommendedName>
</protein>
<dbReference type="PROSITE" id="PS51319">
    <property type="entry name" value="TFIIS_N"/>
    <property type="match status" value="1"/>
</dbReference>
<dbReference type="GO" id="GO:0008157">
    <property type="term" value="F:protein phosphatase 1 binding"/>
    <property type="evidence" value="ECO:0007669"/>
    <property type="project" value="TreeGrafter"/>
</dbReference>
<keyword evidence="5" id="KW-1185">Reference proteome</keyword>
<gene>
    <name evidence="4" type="ORF">DEA37_0010356</name>
</gene>
<dbReference type="Gene3D" id="1.20.930.10">
    <property type="entry name" value="Conserved domain common to transcription factors TFIIS, elongin A, CRSP70"/>
    <property type="match status" value="1"/>
</dbReference>
<feature type="compositionally biased region" description="Polar residues" evidence="2">
    <location>
        <begin position="285"/>
        <end position="306"/>
    </location>
</feature>
<sequence>MDSLEAGDISSVMGNLRAQMEAVWREEARVFLRNVMQEEKYRLDELLSTRTKKMSQISEYRPSLSNARLDFIPYTSAAAGAASKLYKPAITEPDRLLNEYHAHLSDNGGIMLNSIPHLIDLMRSTNGKLVPKCIALCIISSTIPDIQSKLCKEGAWDILLKWLQEALKEDNYPFLIELLKVYLMLPVRLEQLTQNVCPKLINSLTKRCEHDTVKSLAFEIVKKWKGVISSDSRRLEQPDVKKRKPDSSIKSDDSHLNEDVKHDKKRLRTVKMPPTVMRTAGVEDVSQTCPKSRLEVTSSAAPNASELTDETTKSDSPSPSSSPIGMGAKRSSLISLSSSFSVECKPKKRVSWAEEDKLQSFFYFELDESERVNVNRVSLDEIRKKDLSLERQMFRRNAEESIVSSQKVSVERAVNSTSNGIAVESSTVSVFT</sequence>
<keyword evidence="1" id="KW-0539">Nucleus</keyword>
<dbReference type="InterPro" id="IPR017923">
    <property type="entry name" value="TFIIS_N"/>
</dbReference>
<proteinExistence type="predicted"/>
<dbReference type="InterPro" id="IPR035441">
    <property type="entry name" value="TFIIS/LEDGF_dom_sf"/>
</dbReference>
<feature type="domain" description="TFIIS N-terminal" evidence="3">
    <location>
        <begin position="157"/>
        <end position="231"/>
    </location>
</feature>
<evidence type="ECO:0000256" key="2">
    <source>
        <dbReference type="SAM" id="MobiDB-lite"/>
    </source>
</evidence>
<dbReference type="AlphaFoldDB" id="A0A5J4NFV2"/>
<dbReference type="EMBL" id="QNGE01003249">
    <property type="protein sequence ID" value="KAA3674294.1"/>
    <property type="molecule type" value="Genomic_DNA"/>
</dbReference>
<comment type="subcellular location">
    <subcellularLocation>
        <location evidence="1">Nucleus</location>
    </subcellularLocation>
</comment>
<evidence type="ECO:0000313" key="4">
    <source>
        <dbReference type="EMBL" id="KAA3674294.1"/>
    </source>
</evidence>